<organism evidence="2 3">
    <name type="scientific">Echria macrotheca</name>
    <dbReference type="NCBI Taxonomy" id="438768"/>
    <lineage>
        <taxon>Eukaryota</taxon>
        <taxon>Fungi</taxon>
        <taxon>Dikarya</taxon>
        <taxon>Ascomycota</taxon>
        <taxon>Pezizomycotina</taxon>
        <taxon>Sordariomycetes</taxon>
        <taxon>Sordariomycetidae</taxon>
        <taxon>Sordariales</taxon>
        <taxon>Schizotheciaceae</taxon>
        <taxon>Echria</taxon>
    </lineage>
</organism>
<evidence type="ECO:0000313" key="3">
    <source>
        <dbReference type="Proteomes" id="UP001239445"/>
    </source>
</evidence>
<feature type="compositionally biased region" description="Basic and acidic residues" evidence="1">
    <location>
        <begin position="197"/>
        <end position="207"/>
    </location>
</feature>
<evidence type="ECO:0000313" key="2">
    <source>
        <dbReference type="EMBL" id="KAK1749967.1"/>
    </source>
</evidence>
<comment type="caution">
    <text evidence="2">The sequence shown here is derived from an EMBL/GenBank/DDBJ whole genome shotgun (WGS) entry which is preliminary data.</text>
</comment>
<accession>A0AAJ0F1G0</accession>
<feature type="compositionally biased region" description="Basic and acidic residues" evidence="1">
    <location>
        <begin position="150"/>
        <end position="160"/>
    </location>
</feature>
<dbReference type="AlphaFoldDB" id="A0AAJ0F1G0"/>
<keyword evidence="3" id="KW-1185">Reference proteome</keyword>
<gene>
    <name evidence="2" type="ORF">QBC47DRAFT_127237</name>
</gene>
<name>A0AAJ0F1G0_9PEZI</name>
<dbReference type="Proteomes" id="UP001239445">
    <property type="component" value="Unassembled WGS sequence"/>
</dbReference>
<protein>
    <submittedName>
        <fullName evidence="2">Uncharacterized protein</fullName>
    </submittedName>
</protein>
<proteinExistence type="predicted"/>
<feature type="compositionally biased region" description="Gly residues" evidence="1">
    <location>
        <begin position="166"/>
        <end position="176"/>
    </location>
</feature>
<reference evidence="2" key="1">
    <citation type="submission" date="2023-06" db="EMBL/GenBank/DDBJ databases">
        <title>Genome-scale phylogeny and comparative genomics of the fungal order Sordariales.</title>
        <authorList>
            <consortium name="Lawrence Berkeley National Laboratory"/>
            <person name="Hensen N."/>
            <person name="Bonometti L."/>
            <person name="Westerberg I."/>
            <person name="Brannstrom I.O."/>
            <person name="Guillou S."/>
            <person name="Cros-Aarteil S."/>
            <person name="Calhoun S."/>
            <person name="Haridas S."/>
            <person name="Kuo A."/>
            <person name="Mondo S."/>
            <person name="Pangilinan J."/>
            <person name="Riley R."/>
            <person name="Labutti K."/>
            <person name="Andreopoulos B."/>
            <person name="Lipzen A."/>
            <person name="Chen C."/>
            <person name="Yanf M."/>
            <person name="Daum C."/>
            <person name="Ng V."/>
            <person name="Clum A."/>
            <person name="Steindorff A."/>
            <person name="Ohm R."/>
            <person name="Martin F."/>
            <person name="Silar P."/>
            <person name="Natvig D."/>
            <person name="Lalanne C."/>
            <person name="Gautier V."/>
            <person name="Ament-Velasquez S.L."/>
            <person name="Kruys A."/>
            <person name="Hutchinson M.I."/>
            <person name="Powell A.J."/>
            <person name="Barry K."/>
            <person name="Miller A.N."/>
            <person name="Grigoriev I.V."/>
            <person name="Debuchy R."/>
            <person name="Gladieux P."/>
            <person name="Thoren M.H."/>
            <person name="Johannesson H."/>
        </authorList>
    </citation>
    <scope>NUCLEOTIDE SEQUENCE</scope>
    <source>
        <strain evidence="2">PSN4</strain>
    </source>
</reference>
<dbReference type="EMBL" id="MU839850">
    <property type="protein sequence ID" value="KAK1749967.1"/>
    <property type="molecule type" value="Genomic_DNA"/>
</dbReference>
<evidence type="ECO:0000256" key="1">
    <source>
        <dbReference type="SAM" id="MobiDB-lite"/>
    </source>
</evidence>
<feature type="region of interest" description="Disordered" evidence="1">
    <location>
        <begin position="145"/>
        <end position="207"/>
    </location>
</feature>
<sequence length="207" mass="22197">MAAVACNALELTVGLSGRLSGSSSDWTEVAANHDKHHPRKSDSYSSSVSLHAATSWPSRRCGAATGQSGLQTRLWLHTTSAGQHANADGCWEVVWDEWMGCKNMWLVWDERSGAHDVELPSARGPSVVGSRPVCCRELTALSRQAPGARTARDGAGEIERPRRRGGIAGGRRGGPVSGRRRRTRAGSAMSSVKARHTKMESGTKSRP</sequence>